<keyword evidence="2" id="KW-0349">Heme</keyword>
<dbReference type="GO" id="GO:0016020">
    <property type="term" value="C:membrane"/>
    <property type="evidence" value="ECO:0007669"/>
    <property type="project" value="UniProtKB-SubCell"/>
</dbReference>
<name>A0A0W8IKP3_9MICC</name>
<keyword evidence="11" id="KW-1185">Reference proteome</keyword>
<evidence type="ECO:0000256" key="8">
    <source>
        <dbReference type="SAM" id="Phobius"/>
    </source>
</evidence>
<accession>A0A0W8IKP3</accession>
<dbReference type="OrthoDB" id="67843at2"/>
<evidence type="ECO:0000313" key="9">
    <source>
        <dbReference type="EMBL" id="KUG60364.1"/>
    </source>
</evidence>
<dbReference type="EMBL" id="JACJIH010000001">
    <property type="protein sequence ID" value="MBA8920121.1"/>
    <property type="molecule type" value="Genomic_DNA"/>
</dbReference>
<dbReference type="SUPFAM" id="SSF81343">
    <property type="entry name" value="Fumarate reductase respiratory complex transmembrane subunits"/>
    <property type="match status" value="1"/>
</dbReference>
<protein>
    <submittedName>
        <fullName evidence="9 10">Succinate dehydrogenase</fullName>
    </submittedName>
</protein>
<comment type="subcellular location">
    <subcellularLocation>
        <location evidence="1">Membrane</location>
    </subcellularLocation>
</comment>
<reference evidence="9" key="1">
    <citation type="submission" date="2015-12" db="EMBL/GenBank/DDBJ databases">
        <authorList>
            <person name="Shamseldin A."/>
            <person name="Moawad H."/>
            <person name="Abd El-Rahim W.M."/>
            <person name="Sadowsky M.J."/>
        </authorList>
    </citation>
    <scope>NUCLEOTIDE SEQUENCE [LARGE SCALE GENOMIC DNA]</scope>
    <source>
        <strain evidence="9">CD08_7</strain>
    </source>
</reference>
<reference evidence="10 12" key="3">
    <citation type="submission" date="2020-08" db="EMBL/GenBank/DDBJ databases">
        <title>Sequencing the genomes of 1000 actinobacteria strains.</title>
        <authorList>
            <person name="Klenk H.-P."/>
        </authorList>
    </citation>
    <scope>NUCLEOTIDE SEQUENCE [LARGE SCALE GENOMIC DNA]</scope>
    <source>
        <strain evidence="10 12">DSM 19081</strain>
    </source>
</reference>
<dbReference type="Gene3D" id="1.20.1300.10">
    <property type="entry name" value="Fumarate reductase/succinate dehydrogenase, transmembrane subunit"/>
    <property type="match status" value="1"/>
</dbReference>
<evidence type="ECO:0000256" key="5">
    <source>
        <dbReference type="ARBA" id="ARBA00022989"/>
    </source>
</evidence>
<evidence type="ECO:0000256" key="4">
    <source>
        <dbReference type="ARBA" id="ARBA00022723"/>
    </source>
</evidence>
<dbReference type="InterPro" id="IPR000701">
    <property type="entry name" value="SuccDH_FuR_B_TM-su"/>
</dbReference>
<sequence>MTTTKSDALLPAQGIEAPRSGRIDPKYLRRGSSKSSSFEMAAWVFMRVSGAALVVLIFVHLAVNLLVGEGIHQIDFGFVAGKWANPVWQFWDLTMLWLAMLHGGNGMRTIINDYAEKDSTRVWLKSILYLSVIVIIVLGTMVIFTFEPCLLDNAGQLLESSPSFCQNV</sequence>
<keyword evidence="5 8" id="KW-1133">Transmembrane helix</keyword>
<dbReference type="Proteomes" id="UP000054023">
    <property type="component" value="Unassembled WGS sequence"/>
</dbReference>
<evidence type="ECO:0000256" key="3">
    <source>
        <dbReference type="ARBA" id="ARBA00022692"/>
    </source>
</evidence>
<evidence type="ECO:0000256" key="1">
    <source>
        <dbReference type="ARBA" id="ARBA00004370"/>
    </source>
</evidence>
<reference evidence="11" key="2">
    <citation type="submission" date="2015-12" db="EMBL/GenBank/DDBJ databases">
        <authorList>
            <person name="Nair G.R."/>
            <person name="Kaur G."/>
            <person name="Mayilraj S."/>
        </authorList>
    </citation>
    <scope>NUCLEOTIDE SEQUENCE [LARGE SCALE GENOMIC DNA]</scope>
    <source>
        <strain evidence="11">CD08_7</strain>
    </source>
</reference>
<dbReference type="Proteomes" id="UP000546252">
    <property type="component" value="Unassembled WGS sequence"/>
</dbReference>
<evidence type="ECO:0000256" key="7">
    <source>
        <dbReference type="ARBA" id="ARBA00023136"/>
    </source>
</evidence>
<evidence type="ECO:0000313" key="11">
    <source>
        <dbReference type="Proteomes" id="UP000054023"/>
    </source>
</evidence>
<dbReference type="CDD" id="cd03500">
    <property type="entry name" value="SQR_TypeA_SdhD_like"/>
    <property type="match status" value="1"/>
</dbReference>
<gene>
    <name evidence="9" type="ORF">AVL63_08185</name>
    <name evidence="10" type="ORF">HNR24_000054</name>
</gene>
<dbReference type="EMBL" id="LQBM01000001">
    <property type="protein sequence ID" value="KUG60364.1"/>
    <property type="molecule type" value="Genomic_DNA"/>
</dbReference>
<organism evidence="9 11">
    <name type="scientific">Nesterenkonia jeotgali</name>
    <dbReference type="NCBI Taxonomy" id="317018"/>
    <lineage>
        <taxon>Bacteria</taxon>
        <taxon>Bacillati</taxon>
        <taxon>Actinomycetota</taxon>
        <taxon>Actinomycetes</taxon>
        <taxon>Micrococcales</taxon>
        <taxon>Micrococcaceae</taxon>
        <taxon>Nesterenkonia</taxon>
    </lineage>
</organism>
<evidence type="ECO:0000313" key="12">
    <source>
        <dbReference type="Proteomes" id="UP000546252"/>
    </source>
</evidence>
<feature type="transmembrane region" description="Helical" evidence="8">
    <location>
        <begin position="44"/>
        <end position="67"/>
    </location>
</feature>
<comment type="caution">
    <text evidence="9">The sequence shown here is derived from an EMBL/GenBank/DDBJ whole genome shotgun (WGS) entry which is preliminary data.</text>
</comment>
<evidence type="ECO:0000313" key="10">
    <source>
        <dbReference type="EMBL" id="MBA8920121.1"/>
    </source>
</evidence>
<feature type="transmembrane region" description="Helical" evidence="8">
    <location>
        <begin position="87"/>
        <end position="106"/>
    </location>
</feature>
<proteinExistence type="predicted"/>
<evidence type="ECO:0000256" key="2">
    <source>
        <dbReference type="ARBA" id="ARBA00022617"/>
    </source>
</evidence>
<feature type="transmembrane region" description="Helical" evidence="8">
    <location>
        <begin position="127"/>
        <end position="146"/>
    </location>
</feature>
<dbReference type="GO" id="GO:0046872">
    <property type="term" value="F:metal ion binding"/>
    <property type="evidence" value="ECO:0007669"/>
    <property type="project" value="UniProtKB-KW"/>
</dbReference>
<evidence type="ECO:0000256" key="6">
    <source>
        <dbReference type="ARBA" id="ARBA00023004"/>
    </source>
</evidence>
<dbReference type="RefSeq" id="WP_058887348.1">
    <property type="nucleotide sequence ID" value="NZ_BAAAKT010000001.1"/>
</dbReference>
<keyword evidence="3 8" id="KW-0812">Transmembrane</keyword>
<dbReference type="AlphaFoldDB" id="A0A0W8IKP3"/>
<keyword evidence="6" id="KW-0408">Iron</keyword>
<keyword evidence="4" id="KW-0479">Metal-binding</keyword>
<keyword evidence="7 8" id="KW-0472">Membrane</keyword>
<dbReference type="InterPro" id="IPR034804">
    <property type="entry name" value="SQR/QFR_C/D"/>
</dbReference>
<dbReference type="STRING" id="317018.AVL63_08185"/>
<dbReference type="Pfam" id="PF01127">
    <property type="entry name" value="Sdh_cyt"/>
    <property type="match status" value="1"/>
</dbReference>